<dbReference type="PANTHER" id="PTHR34223">
    <property type="entry name" value="OS11G0201299 PROTEIN"/>
    <property type="match status" value="1"/>
</dbReference>
<dbReference type="InterPro" id="IPR055411">
    <property type="entry name" value="LRR_FXL15/At3g58940/PEG3-like"/>
</dbReference>
<dbReference type="InterPro" id="IPR001810">
    <property type="entry name" value="F-box_dom"/>
</dbReference>
<feature type="region of interest" description="Disordered" evidence="1">
    <location>
        <begin position="380"/>
        <end position="407"/>
    </location>
</feature>
<evidence type="ECO:0000256" key="1">
    <source>
        <dbReference type="SAM" id="MobiDB-lite"/>
    </source>
</evidence>
<dbReference type="PANTHER" id="PTHR34223:SF101">
    <property type="entry name" value="F-BOX DOMAIN-CONTAINING PROTEIN"/>
    <property type="match status" value="1"/>
</dbReference>
<dbReference type="EMBL" id="PKPP01002637">
    <property type="protein sequence ID" value="PWA74015.1"/>
    <property type="molecule type" value="Genomic_DNA"/>
</dbReference>
<dbReference type="Pfam" id="PF24758">
    <property type="entry name" value="LRR_At5g56370"/>
    <property type="match status" value="1"/>
</dbReference>
<protein>
    <submittedName>
        <fullName evidence="3">F-box domain, Leucine-rich repeat domain, L domain-like protein</fullName>
    </submittedName>
</protein>
<accession>A0A2U1NKI1</accession>
<keyword evidence="4" id="KW-1185">Reference proteome</keyword>
<organism evidence="3 4">
    <name type="scientific">Artemisia annua</name>
    <name type="common">Sweet wormwood</name>
    <dbReference type="NCBI Taxonomy" id="35608"/>
    <lineage>
        <taxon>Eukaryota</taxon>
        <taxon>Viridiplantae</taxon>
        <taxon>Streptophyta</taxon>
        <taxon>Embryophyta</taxon>
        <taxon>Tracheophyta</taxon>
        <taxon>Spermatophyta</taxon>
        <taxon>Magnoliopsida</taxon>
        <taxon>eudicotyledons</taxon>
        <taxon>Gunneridae</taxon>
        <taxon>Pentapetalae</taxon>
        <taxon>asterids</taxon>
        <taxon>campanulids</taxon>
        <taxon>Asterales</taxon>
        <taxon>Asteraceae</taxon>
        <taxon>Asteroideae</taxon>
        <taxon>Anthemideae</taxon>
        <taxon>Artemisiinae</taxon>
        <taxon>Artemisia</taxon>
    </lineage>
</organism>
<name>A0A2U1NKI1_ARTAN</name>
<dbReference type="SUPFAM" id="SSF81383">
    <property type="entry name" value="F-box domain"/>
    <property type="match status" value="1"/>
</dbReference>
<dbReference type="SMART" id="SM00256">
    <property type="entry name" value="FBOX"/>
    <property type="match status" value="1"/>
</dbReference>
<dbReference type="Proteomes" id="UP000245207">
    <property type="component" value="Unassembled WGS sequence"/>
</dbReference>
<evidence type="ECO:0000313" key="3">
    <source>
        <dbReference type="EMBL" id="PWA74015.1"/>
    </source>
</evidence>
<comment type="caution">
    <text evidence="3">The sequence shown here is derived from an EMBL/GenBank/DDBJ whole genome shotgun (WGS) entry which is preliminary data.</text>
</comment>
<feature type="domain" description="F-box" evidence="2">
    <location>
        <begin position="36"/>
        <end position="84"/>
    </location>
</feature>
<gene>
    <name evidence="3" type="ORF">CTI12_AA137820</name>
</gene>
<dbReference type="InterPro" id="IPR053781">
    <property type="entry name" value="F-box_AtFBL13-like"/>
</dbReference>
<dbReference type="InterPro" id="IPR032675">
    <property type="entry name" value="LRR_dom_sf"/>
</dbReference>
<dbReference type="Pfam" id="PF00646">
    <property type="entry name" value="F-box"/>
    <property type="match status" value="1"/>
</dbReference>
<dbReference type="AlphaFoldDB" id="A0A2U1NKI1"/>
<dbReference type="OrthoDB" id="1848700at2759"/>
<dbReference type="STRING" id="35608.A0A2U1NKI1"/>
<dbReference type="Gene3D" id="3.80.10.10">
    <property type="entry name" value="Ribonuclease Inhibitor"/>
    <property type="match status" value="1"/>
</dbReference>
<proteinExistence type="predicted"/>
<evidence type="ECO:0000313" key="4">
    <source>
        <dbReference type="Proteomes" id="UP000245207"/>
    </source>
</evidence>
<evidence type="ECO:0000259" key="2">
    <source>
        <dbReference type="PROSITE" id="PS50181"/>
    </source>
</evidence>
<dbReference type="SUPFAM" id="SSF52047">
    <property type="entry name" value="RNI-like"/>
    <property type="match status" value="1"/>
</dbReference>
<sequence length="454" mass="51854">MKPFPFLVRFIAFQTVSGRFPFRNVMESKTVEDIMDSRLSSLPDNIIHKILSTVNMKDVIKTSVLSSRWRYIWTSMPYLNFSNEFSTWHNQVIGEFFPKFTQFVEHVLSHRNNQVPVSSVKLIFHGDVSSGNVERIMKYILSHSVQQMDVEYFFFTDHSRWLDDSYSVLVTLFSSRSLKRLSLTMGQKQYLTASSTLELPALMTLYLSCVELYHGDNTLFSKCPNLKNLTLKSCKMKGLDSLSICHHRLSNLTLEDEWRSVKVVNVVAPQLDSLTIRYRFKEWGSDTDCLWKYKHEISAPNLISLIYEGDDPLALSTDGFHSLEKVDLCICSSSQEAAEALEIVRLFQQIQSVKFLTLNLEILELILIRDGQQHIPPTELEQRQRQPQQQFGKQAHDEGCTYSHSDPTTSAALERNIGRFFTGDPDLTAHDPAEDGASPATTAADHFFLGGSIL</sequence>
<dbReference type="InterPro" id="IPR053197">
    <property type="entry name" value="F-box_SCFL_complex_component"/>
</dbReference>
<dbReference type="PROSITE" id="PS50181">
    <property type="entry name" value="FBOX"/>
    <property type="match status" value="1"/>
</dbReference>
<dbReference type="Gene3D" id="1.20.1280.50">
    <property type="match status" value="1"/>
</dbReference>
<dbReference type="InterPro" id="IPR036047">
    <property type="entry name" value="F-box-like_dom_sf"/>
</dbReference>
<dbReference type="CDD" id="cd22160">
    <property type="entry name" value="F-box_AtFBL13-like"/>
    <property type="match status" value="1"/>
</dbReference>
<reference evidence="3 4" key="1">
    <citation type="journal article" date="2018" name="Mol. Plant">
        <title>The genome of Artemisia annua provides insight into the evolution of Asteraceae family and artemisinin biosynthesis.</title>
        <authorList>
            <person name="Shen Q."/>
            <person name="Zhang L."/>
            <person name="Liao Z."/>
            <person name="Wang S."/>
            <person name="Yan T."/>
            <person name="Shi P."/>
            <person name="Liu M."/>
            <person name="Fu X."/>
            <person name="Pan Q."/>
            <person name="Wang Y."/>
            <person name="Lv Z."/>
            <person name="Lu X."/>
            <person name="Zhang F."/>
            <person name="Jiang W."/>
            <person name="Ma Y."/>
            <person name="Chen M."/>
            <person name="Hao X."/>
            <person name="Li L."/>
            <person name="Tang Y."/>
            <person name="Lv G."/>
            <person name="Zhou Y."/>
            <person name="Sun X."/>
            <person name="Brodelius P.E."/>
            <person name="Rose J.K.C."/>
            <person name="Tang K."/>
        </authorList>
    </citation>
    <scope>NUCLEOTIDE SEQUENCE [LARGE SCALE GENOMIC DNA]</scope>
    <source>
        <strain evidence="4">cv. Huhao1</strain>
        <tissue evidence="3">Leaf</tissue>
    </source>
</reference>